<dbReference type="SUPFAM" id="SSF51735">
    <property type="entry name" value="NAD(P)-binding Rossmann-fold domains"/>
    <property type="match status" value="2"/>
</dbReference>
<evidence type="ECO:0000313" key="6">
    <source>
        <dbReference type="Proteomes" id="UP001154282"/>
    </source>
</evidence>
<dbReference type="CDD" id="cd08958">
    <property type="entry name" value="FR_SDR_e"/>
    <property type="match status" value="2"/>
</dbReference>
<dbReference type="InterPro" id="IPR036291">
    <property type="entry name" value="NAD(P)-bd_dom_sf"/>
</dbReference>
<organism evidence="5 6">
    <name type="scientific">Linum tenue</name>
    <dbReference type="NCBI Taxonomy" id="586396"/>
    <lineage>
        <taxon>Eukaryota</taxon>
        <taxon>Viridiplantae</taxon>
        <taxon>Streptophyta</taxon>
        <taxon>Embryophyta</taxon>
        <taxon>Tracheophyta</taxon>
        <taxon>Spermatophyta</taxon>
        <taxon>Magnoliopsida</taxon>
        <taxon>eudicotyledons</taxon>
        <taxon>Gunneridae</taxon>
        <taxon>Pentapetalae</taxon>
        <taxon>rosids</taxon>
        <taxon>fabids</taxon>
        <taxon>Malpighiales</taxon>
        <taxon>Linaceae</taxon>
        <taxon>Linum</taxon>
    </lineage>
</organism>
<dbReference type="AlphaFoldDB" id="A0AAV0NCD7"/>
<dbReference type="PANTHER" id="PTHR10366:SF852">
    <property type="entry name" value="CINNAMOYL-COA REDUCTASE CAD2"/>
    <property type="match status" value="1"/>
</dbReference>
<feature type="domain" description="NAD-dependent epimerase/dehydratase" evidence="4">
    <location>
        <begin position="11"/>
        <end position="249"/>
    </location>
</feature>
<protein>
    <recommendedName>
        <fullName evidence="4">NAD-dependent epimerase/dehydratase domain-containing protein</fullName>
    </recommendedName>
</protein>
<comment type="similarity">
    <text evidence="3">Belongs to the NAD(P)-dependent epimerase/dehydratase family. Dihydroflavonol-4-reductase subfamily.</text>
</comment>
<dbReference type="FunFam" id="3.40.50.720:FF:000085">
    <property type="entry name" value="Dihydroflavonol reductase"/>
    <property type="match status" value="2"/>
</dbReference>
<keyword evidence="2" id="KW-0560">Oxidoreductase</keyword>
<dbReference type="InterPro" id="IPR001509">
    <property type="entry name" value="Epimerase_deHydtase"/>
</dbReference>
<dbReference type="Proteomes" id="UP001154282">
    <property type="component" value="Unassembled WGS sequence"/>
</dbReference>
<evidence type="ECO:0000256" key="2">
    <source>
        <dbReference type="ARBA" id="ARBA00023002"/>
    </source>
</evidence>
<dbReference type="Gene3D" id="3.40.50.720">
    <property type="entry name" value="NAD(P)-binding Rossmann-like Domain"/>
    <property type="match status" value="2"/>
</dbReference>
<reference evidence="5" key="1">
    <citation type="submission" date="2022-08" db="EMBL/GenBank/DDBJ databases">
        <authorList>
            <person name="Gutierrez-Valencia J."/>
        </authorList>
    </citation>
    <scope>NUCLEOTIDE SEQUENCE</scope>
</reference>
<dbReference type="PANTHER" id="PTHR10366">
    <property type="entry name" value="NAD DEPENDENT EPIMERASE/DEHYDRATASE"/>
    <property type="match status" value="1"/>
</dbReference>
<dbReference type="GO" id="GO:0016616">
    <property type="term" value="F:oxidoreductase activity, acting on the CH-OH group of donors, NAD or NADP as acceptor"/>
    <property type="evidence" value="ECO:0007669"/>
    <property type="project" value="TreeGrafter"/>
</dbReference>
<name>A0AAV0NCD7_9ROSI</name>
<dbReference type="InterPro" id="IPR050425">
    <property type="entry name" value="NAD(P)_dehydrat-like"/>
</dbReference>
<proteinExistence type="inferred from homology"/>
<keyword evidence="1" id="KW-0521">NADP</keyword>
<evidence type="ECO:0000313" key="5">
    <source>
        <dbReference type="EMBL" id="CAI0456250.1"/>
    </source>
</evidence>
<dbReference type="EMBL" id="CAMGYJ010000008">
    <property type="protein sequence ID" value="CAI0456250.1"/>
    <property type="molecule type" value="Genomic_DNA"/>
</dbReference>
<accession>A0AAV0NCD7</accession>
<evidence type="ECO:0000256" key="3">
    <source>
        <dbReference type="ARBA" id="ARBA00023445"/>
    </source>
</evidence>
<keyword evidence="6" id="KW-1185">Reference proteome</keyword>
<comment type="caution">
    <text evidence="5">The sequence shown here is derived from an EMBL/GenBank/DDBJ whole genome shotgun (WGS) entry which is preliminary data.</text>
</comment>
<gene>
    <name evidence="5" type="ORF">LITE_LOCUS32687</name>
</gene>
<sequence>MIMGSGDGTVVAVTGASGFIASWLVKLLLQHGYTVKASVRDPTDRKKTAHLLELPGAKERLKLFKADLLDVGSFDSVVQGCAGVFHTASPVSFSAADPQAEIIDPAVKGTLNVLKSCVKSATVKRVIVTSSAAALFFTGKPMNQDSVVDETWFSDPMICQERKLWYQLGKTLAEIAGREFANENGIELVTIHPGLVSGPFLHHTLCFSVEVILNLVNGNKTYPKMHYWSVDVRDVAEAHLRAFETPSAHDRYCLVGSGVSLSEVLGILHKLYPALPLADKNVWQLARHVPGRRKRSGLMSTKAAVCVTGASGFIASWLVKLLLHQGYTVKASVRDPCDKKKTAHLVGLDGAKERLQLFKAELLDEGSFDSAIEGCSGVFHTASPVSFSAVDPQTEIIDPAVKGTLNVLKSCAKSPFVKRVIVTSSIASIFYTGKPVTKDSVADETWFSDPEHCKELKFWYQLSKTLAESAAWDFAKENGIDMVTIHPGVVIGPFLQPTPCFSVEIILNLVNGNKSSTMSHFWWVDVRDVAEAHIKAFETPSASGRYCLVGSSVPLSEVLGILHKLYPTLPLADECEELDILKLPGFGASKKKAEEGLGIKFIPLEESLKDTIECLKEKGFLHF</sequence>
<dbReference type="Pfam" id="PF01370">
    <property type="entry name" value="Epimerase"/>
    <property type="match status" value="2"/>
</dbReference>
<evidence type="ECO:0000256" key="1">
    <source>
        <dbReference type="ARBA" id="ARBA00022857"/>
    </source>
</evidence>
<evidence type="ECO:0000259" key="4">
    <source>
        <dbReference type="Pfam" id="PF01370"/>
    </source>
</evidence>
<feature type="domain" description="NAD-dependent epimerase/dehydratase" evidence="4">
    <location>
        <begin position="305"/>
        <end position="543"/>
    </location>
</feature>